<reference evidence="1 2" key="1">
    <citation type="submission" date="2016-10" db="EMBL/GenBank/DDBJ databases">
        <authorList>
            <person name="de Groot N.N."/>
        </authorList>
    </citation>
    <scope>NUCLEOTIDE SEQUENCE [LARGE SCALE GENOMIC DNA]</scope>
    <source>
        <strain evidence="1 2">CGMCC 1.8925</strain>
    </source>
</reference>
<accession>A0A1G5F7W2</accession>
<evidence type="ECO:0000313" key="2">
    <source>
        <dbReference type="Proteomes" id="UP000199502"/>
    </source>
</evidence>
<evidence type="ECO:0000313" key="1">
    <source>
        <dbReference type="EMBL" id="SCY34970.1"/>
    </source>
</evidence>
<dbReference type="EMBL" id="FMVT01000004">
    <property type="protein sequence ID" value="SCY34970.1"/>
    <property type="molecule type" value="Genomic_DNA"/>
</dbReference>
<proteinExistence type="predicted"/>
<organism evidence="1 2">
    <name type="scientific">Paracoccus tibetensis</name>
    <dbReference type="NCBI Taxonomy" id="336292"/>
    <lineage>
        <taxon>Bacteria</taxon>
        <taxon>Pseudomonadati</taxon>
        <taxon>Pseudomonadota</taxon>
        <taxon>Alphaproteobacteria</taxon>
        <taxon>Rhodobacterales</taxon>
        <taxon>Paracoccaceae</taxon>
        <taxon>Paracoccus</taxon>
    </lineage>
</organism>
<dbReference type="Proteomes" id="UP000199502">
    <property type="component" value="Unassembled WGS sequence"/>
</dbReference>
<keyword evidence="2" id="KW-1185">Reference proteome</keyword>
<protein>
    <submittedName>
        <fullName evidence="1">Uncharacterized protein</fullName>
    </submittedName>
</protein>
<gene>
    <name evidence="1" type="ORF">SAMN05660710_01278</name>
</gene>
<name>A0A1G5F7W2_9RHOB</name>
<dbReference type="AlphaFoldDB" id="A0A1G5F7W2"/>
<sequence length="102" mass="12116">MSLATFITDYRRKNKAHDWRKPYSPKCICPGCHIKPYFDGKTYYSLCSGCLKEKNLGPFMNKGQREDYAAVFWLIDFENRYELGKEERFLQRASGTTDREFH</sequence>